<comment type="similarity">
    <text evidence="1">Belongs to the protein kinase superfamily. STE Ser/Thr protein kinase family. STE20 subfamily.</text>
</comment>
<evidence type="ECO:0000256" key="11">
    <source>
        <dbReference type="SAM" id="MobiDB-lite"/>
    </source>
</evidence>
<evidence type="ECO:0000256" key="8">
    <source>
        <dbReference type="ARBA" id="ARBA00047899"/>
    </source>
</evidence>
<evidence type="ECO:0000259" key="12">
    <source>
        <dbReference type="PROSITE" id="PS50011"/>
    </source>
</evidence>
<name>A0A6P7KSQ9_BETSP</name>
<dbReference type="GO" id="GO:0005524">
    <property type="term" value="F:ATP binding"/>
    <property type="evidence" value="ECO:0007669"/>
    <property type="project" value="UniProtKB-UniRule"/>
</dbReference>
<feature type="compositionally biased region" description="Low complexity" evidence="11">
    <location>
        <begin position="756"/>
        <end position="773"/>
    </location>
</feature>
<keyword evidence="3" id="KW-0723">Serine/threonine-protein kinase</keyword>
<dbReference type="SMART" id="SM00220">
    <property type="entry name" value="S_TKc"/>
    <property type="match status" value="1"/>
</dbReference>
<dbReference type="GeneID" id="114843225"/>
<dbReference type="InterPro" id="IPR008271">
    <property type="entry name" value="Ser/Thr_kinase_AS"/>
</dbReference>
<feature type="region of interest" description="Disordered" evidence="11">
    <location>
        <begin position="964"/>
        <end position="983"/>
    </location>
</feature>
<feature type="compositionally biased region" description="Basic and acidic residues" evidence="11">
    <location>
        <begin position="818"/>
        <end position="833"/>
    </location>
</feature>
<accession>A0A6P7KSQ9</accession>
<keyword evidence="4" id="KW-0808">Transferase</keyword>
<feature type="region of interest" description="Disordered" evidence="11">
    <location>
        <begin position="522"/>
        <end position="903"/>
    </location>
</feature>
<evidence type="ECO:0000313" key="14">
    <source>
        <dbReference type="Proteomes" id="UP000515150"/>
    </source>
</evidence>
<comment type="catalytic activity">
    <reaction evidence="9">
        <text>L-seryl-[protein] + ATP = O-phospho-L-seryl-[protein] + ADP + H(+)</text>
        <dbReference type="Rhea" id="RHEA:17989"/>
        <dbReference type="Rhea" id="RHEA-COMP:9863"/>
        <dbReference type="Rhea" id="RHEA-COMP:11604"/>
        <dbReference type="ChEBI" id="CHEBI:15378"/>
        <dbReference type="ChEBI" id="CHEBI:29999"/>
        <dbReference type="ChEBI" id="CHEBI:30616"/>
        <dbReference type="ChEBI" id="CHEBI:83421"/>
        <dbReference type="ChEBI" id="CHEBI:456216"/>
        <dbReference type="EC" id="2.7.11.1"/>
    </reaction>
</comment>
<dbReference type="Gene3D" id="3.30.200.20">
    <property type="entry name" value="Phosphorylase Kinase, domain 1"/>
    <property type="match status" value="1"/>
</dbReference>
<feature type="compositionally biased region" description="Basic and acidic residues" evidence="11">
    <location>
        <begin position="526"/>
        <end position="544"/>
    </location>
</feature>
<dbReference type="GO" id="GO:0004674">
    <property type="term" value="F:protein serine/threonine kinase activity"/>
    <property type="evidence" value="ECO:0007669"/>
    <property type="project" value="UniProtKB-KW"/>
</dbReference>
<comment type="catalytic activity">
    <reaction evidence="8">
        <text>L-threonyl-[protein] + ATP = O-phospho-L-threonyl-[protein] + ADP + H(+)</text>
        <dbReference type="Rhea" id="RHEA:46608"/>
        <dbReference type="Rhea" id="RHEA-COMP:11060"/>
        <dbReference type="Rhea" id="RHEA-COMP:11605"/>
        <dbReference type="ChEBI" id="CHEBI:15378"/>
        <dbReference type="ChEBI" id="CHEBI:30013"/>
        <dbReference type="ChEBI" id="CHEBI:30616"/>
        <dbReference type="ChEBI" id="CHEBI:61977"/>
        <dbReference type="ChEBI" id="CHEBI:456216"/>
        <dbReference type="EC" id="2.7.11.1"/>
    </reaction>
</comment>
<sequence>MANDSPAKSLVDIDLASLRDPAGIFELVEVVGNGTYGQVYKGRHVKTGQLAAIKVMDVTEDEEEEIKLEINMLKKYSHHRNIATYYGAFIKKSPPGHDDQLWLVMEFCGAGSITDLVKNTKGNQLKEDWIAYISREILRGLAHLHAHHVIHRDIKGQNVLLTENAEVKLVDFGVSAQLDRTVGRRNTFIGTPYWMAPEVIACDENPDATYDYRSDLWSCGITAIEMAEGAPPLCDMHPMRALFLIPRNPPPRLKSKKWSKKFFSFIESSLVKNYTQRPPTEQLLKHPFIRDQPNERQVRIQLKDHIDRTKKKRGEKDETEYEYSGSEEEEEDPPEQEGEPSSIVNVPGESTLRRDFIRLQQENKERSEALRRQQLLQEQQLREQEEYKRQLLAERQKRIEQQKEQRRRLEEQQRREREMRRQQEREQRRREQEEKRRIEEMDRRRKEEEERRRAEDEKRRNDREQEYIRRQLEEEQRHLEMLQEQLLREQAMLLEFKWRELEEQRKAERLHQRLQQEQAYLLSLQHESKQQPGDRTKVPSDHSKPPQTSALPPDRAITATPHAQVLDSVVSVAKGSHESSGASQTFPSDNVKSQAAVPQKTDSDETCPSQLTNSPSPPQPETLSDSKTSQAEPLDLNRPAVSVSHPPQPIGEADERYRKNIQGSPQTAPPPKQPPLPPRSSESFSNGGSSSEAAAMHRPMEPQVPVRTTSRSPVLSRRESPLPSQPSNQGGQRNASSNLDQRPLWDRVEKLQPRPGSGSSSGSSNSSSQAGSGDRFRPRSSSKSEGSPLQRPENVTKKQDEKNLARPTRPADLTALAKELRAVDDVRPPHKVIEYSSSSEESGTTDEEDDEEVDQEAGDESTSGTEDSRAGRLSNGETESAKTMLVEDSESDQASTPSKDGTLVIRQSQSETNSISKHKSSSSFTPFIDPRLLQISPSSGSSLNNMAGFGQDGRLADPLRVDPSRKGSVVNVNPVNTRPPSDTPEIRKYKKRFNSEILCAALWGVNLLVGTESGLMLLDRSGQGKVYPLINRRRIQQMDVLEGLNVLVTISGKKNKLRVYYLSWLRNKILHNDPEVEKKQGWVNVGDLEGCVHYKVVKYERIKFLVLALKNSVEVYAWAPKPYHKFMAFKSFGDLVHKPLLVDLTVEEGQRLKVIYGSCSGFHAVDVDSGAVYDIYLPTHIQTSIQCHAIIILPNTDGIELLVCYEDEGVYVNTYGRITKDVVLQWGEMPTSVAYIRSNQIMGWGEKAIEIRSVETGHLDGVFMHKRAQRLKFLCERNDKVFFASVRAGGASQVYFMTLGRTSLMSW</sequence>
<dbReference type="InterPro" id="IPR001180">
    <property type="entry name" value="CNH_dom"/>
</dbReference>
<feature type="domain" description="CNH" evidence="13">
    <location>
        <begin position="994"/>
        <end position="1281"/>
    </location>
</feature>
<dbReference type="PANTHER" id="PTHR47096:SF1">
    <property type="entry name" value="MISSHAPEN LIKE KINASE 1"/>
    <property type="match status" value="1"/>
</dbReference>
<proteinExistence type="inferred from homology"/>
<evidence type="ECO:0000313" key="15">
    <source>
        <dbReference type="RefSeq" id="XP_028985481.1"/>
    </source>
</evidence>
<feature type="compositionally biased region" description="Polar residues" evidence="11">
    <location>
        <begin position="578"/>
        <end position="593"/>
    </location>
</feature>
<evidence type="ECO:0000259" key="13">
    <source>
        <dbReference type="PROSITE" id="PS50219"/>
    </source>
</evidence>
<dbReference type="Pfam" id="PF00780">
    <property type="entry name" value="CNH"/>
    <property type="match status" value="1"/>
</dbReference>
<dbReference type="EC" id="2.7.11.1" evidence="2"/>
<dbReference type="InterPro" id="IPR017441">
    <property type="entry name" value="Protein_kinase_ATP_BS"/>
</dbReference>
<keyword evidence="7 10" id="KW-0067">ATP-binding</keyword>
<feature type="compositionally biased region" description="Polar residues" evidence="11">
    <location>
        <begin position="621"/>
        <end position="631"/>
    </location>
</feature>
<evidence type="ECO:0000256" key="7">
    <source>
        <dbReference type="ARBA" id="ARBA00022840"/>
    </source>
</evidence>
<feature type="region of interest" description="Disordered" evidence="11">
    <location>
        <begin position="412"/>
        <end position="466"/>
    </location>
</feature>
<dbReference type="GO" id="GO:0005829">
    <property type="term" value="C:cytosol"/>
    <property type="evidence" value="ECO:0007669"/>
    <property type="project" value="TreeGrafter"/>
</dbReference>
<protein>
    <recommendedName>
        <fullName evidence="2">non-specific serine/threonine protein kinase</fullName>
        <ecNumber evidence="2">2.7.11.1</ecNumber>
    </recommendedName>
</protein>
<dbReference type="FunFam" id="3.30.200.20:FF:000006">
    <property type="entry name" value="TRAF2 and NCK-interacting protein kinase isoform 4"/>
    <property type="match status" value="1"/>
</dbReference>
<dbReference type="Proteomes" id="UP000515150">
    <property type="component" value="Chromosome 2"/>
</dbReference>
<evidence type="ECO:0000256" key="2">
    <source>
        <dbReference type="ARBA" id="ARBA00012513"/>
    </source>
</evidence>
<evidence type="ECO:0000256" key="4">
    <source>
        <dbReference type="ARBA" id="ARBA00022679"/>
    </source>
</evidence>
<evidence type="ECO:0000256" key="3">
    <source>
        <dbReference type="ARBA" id="ARBA00022527"/>
    </source>
</evidence>
<keyword evidence="5 10" id="KW-0547">Nucleotide-binding</keyword>
<keyword evidence="6" id="KW-0418">Kinase</keyword>
<feature type="compositionally biased region" description="Low complexity" evidence="11">
    <location>
        <begin position="969"/>
        <end position="980"/>
    </location>
</feature>
<dbReference type="PROSITE" id="PS00107">
    <property type="entry name" value="PROTEIN_KINASE_ATP"/>
    <property type="match status" value="1"/>
</dbReference>
<feature type="compositionally biased region" description="Polar residues" evidence="11">
    <location>
        <begin position="892"/>
        <end position="903"/>
    </location>
</feature>
<feature type="compositionally biased region" description="Low complexity" evidence="11">
    <location>
        <begin position="680"/>
        <end position="692"/>
    </location>
</feature>
<dbReference type="Pfam" id="PF00069">
    <property type="entry name" value="Pkinase"/>
    <property type="match status" value="1"/>
</dbReference>
<keyword evidence="14" id="KW-1185">Reference proteome</keyword>
<gene>
    <name evidence="15" type="primary">LOC114843225</name>
</gene>
<feature type="compositionally biased region" description="Acidic residues" evidence="11">
    <location>
        <begin position="843"/>
        <end position="859"/>
    </location>
</feature>
<feature type="compositionally biased region" description="Basic and acidic residues" evidence="11">
    <location>
        <begin position="743"/>
        <end position="752"/>
    </location>
</feature>
<dbReference type="SUPFAM" id="SSF56112">
    <property type="entry name" value="Protein kinase-like (PK-like)"/>
    <property type="match status" value="1"/>
</dbReference>
<evidence type="ECO:0000256" key="10">
    <source>
        <dbReference type="PROSITE-ProRule" id="PRU10141"/>
    </source>
</evidence>
<reference evidence="15" key="1">
    <citation type="submission" date="2025-08" db="UniProtKB">
        <authorList>
            <consortium name="RefSeq"/>
        </authorList>
    </citation>
    <scope>IDENTIFICATION</scope>
</reference>
<evidence type="ECO:0000256" key="6">
    <source>
        <dbReference type="ARBA" id="ARBA00022777"/>
    </source>
</evidence>
<evidence type="ECO:0000256" key="5">
    <source>
        <dbReference type="ARBA" id="ARBA00022741"/>
    </source>
</evidence>
<feature type="domain" description="Protein kinase" evidence="12">
    <location>
        <begin position="25"/>
        <end position="289"/>
    </location>
</feature>
<dbReference type="PANTHER" id="PTHR47096">
    <property type="entry name" value="MISSHAPEN LIKE KINASE 1"/>
    <property type="match status" value="1"/>
</dbReference>
<feature type="region of interest" description="Disordered" evidence="11">
    <location>
        <begin position="304"/>
        <end position="350"/>
    </location>
</feature>
<dbReference type="PROSITE" id="PS50011">
    <property type="entry name" value="PROTEIN_KINASE_DOM"/>
    <property type="match status" value="1"/>
</dbReference>
<organism evidence="14 15">
    <name type="scientific">Betta splendens</name>
    <name type="common">Siamese fighting fish</name>
    <dbReference type="NCBI Taxonomy" id="158456"/>
    <lineage>
        <taxon>Eukaryota</taxon>
        <taxon>Metazoa</taxon>
        <taxon>Chordata</taxon>
        <taxon>Craniata</taxon>
        <taxon>Vertebrata</taxon>
        <taxon>Euteleostomi</taxon>
        <taxon>Actinopterygii</taxon>
        <taxon>Neopterygii</taxon>
        <taxon>Teleostei</taxon>
        <taxon>Neoteleostei</taxon>
        <taxon>Acanthomorphata</taxon>
        <taxon>Anabantaria</taxon>
        <taxon>Anabantiformes</taxon>
        <taxon>Anabantoidei</taxon>
        <taxon>Osphronemidae</taxon>
        <taxon>Betta</taxon>
    </lineage>
</organism>
<dbReference type="RefSeq" id="XP_028985481.1">
    <property type="nucleotide sequence ID" value="XM_029129648.3"/>
</dbReference>
<feature type="compositionally biased region" description="Polar residues" evidence="11">
    <location>
        <begin position="725"/>
        <end position="740"/>
    </location>
</feature>
<dbReference type="PROSITE" id="PS00108">
    <property type="entry name" value="PROTEIN_KINASE_ST"/>
    <property type="match status" value="1"/>
</dbReference>
<dbReference type="InterPro" id="IPR000719">
    <property type="entry name" value="Prot_kinase_dom"/>
</dbReference>
<dbReference type="Gene3D" id="1.10.510.10">
    <property type="entry name" value="Transferase(Phosphotransferase) domain 1"/>
    <property type="match status" value="1"/>
</dbReference>
<dbReference type="FunFam" id="1.10.510.10:FF:000003">
    <property type="entry name" value="TRAF2 and NCK-interacting protein kinase isoform 4"/>
    <property type="match status" value="1"/>
</dbReference>
<evidence type="ECO:0000256" key="9">
    <source>
        <dbReference type="ARBA" id="ARBA00048679"/>
    </source>
</evidence>
<feature type="binding site" evidence="10">
    <location>
        <position position="54"/>
    </location>
    <ligand>
        <name>ATP</name>
        <dbReference type="ChEBI" id="CHEBI:30616"/>
    </ligand>
</feature>
<dbReference type="InterPro" id="IPR011009">
    <property type="entry name" value="Kinase-like_dom_sf"/>
</dbReference>
<feature type="compositionally biased region" description="Basic and acidic residues" evidence="11">
    <location>
        <begin position="794"/>
        <end position="804"/>
    </location>
</feature>
<evidence type="ECO:0000256" key="1">
    <source>
        <dbReference type="ARBA" id="ARBA00008874"/>
    </source>
</evidence>
<dbReference type="InterPro" id="IPR051700">
    <property type="entry name" value="STE20_Ser-Thr_kinase"/>
</dbReference>
<dbReference type="SMART" id="SM00036">
    <property type="entry name" value="CNH"/>
    <property type="match status" value="1"/>
</dbReference>
<feature type="compositionally biased region" description="Acidic residues" evidence="11">
    <location>
        <begin position="317"/>
        <end position="338"/>
    </location>
</feature>
<dbReference type="PROSITE" id="PS50219">
    <property type="entry name" value="CNH"/>
    <property type="match status" value="1"/>
</dbReference>
<feature type="compositionally biased region" description="Pro residues" evidence="11">
    <location>
        <begin position="667"/>
        <end position="678"/>
    </location>
</feature>